<dbReference type="Pfam" id="PF02036">
    <property type="entry name" value="SCP2"/>
    <property type="match status" value="1"/>
</dbReference>
<dbReference type="InterPro" id="IPR036527">
    <property type="entry name" value="SCP2_sterol-bd_dom_sf"/>
</dbReference>
<evidence type="ECO:0000259" key="1">
    <source>
        <dbReference type="Pfam" id="PF02036"/>
    </source>
</evidence>
<dbReference type="RefSeq" id="XP_058348674.1">
    <property type="nucleotide sequence ID" value="XM_058480151.1"/>
</dbReference>
<sequence>MVSINDDDIKQLKQLASDLLMPELERQLQEDPSLIPNMKALFILTIVKKRKPMATWYCLLQGKGVMPVITDDEDVIKNTMKRKVKVVKVEVEDKNMVNLLTGGYAVRDKYNSKLSTHTPQGLKAYMTGKIKIRGDLLLAQQLEQVFEKANGRKRAMTFIRENEQLRAALAARNIKAKL</sequence>
<dbReference type="SUPFAM" id="SSF55718">
    <property type="entry name" value="SCP-like"/>
    <property type="match status" value="1"/>
</dbReference>
<dbReference type="Gene3D" id="3.30.1050.10">
    <property type="entry name" value="SCP2 sterol-binding domain"/>
    <property type="match status" value="1"/>
</dbReference>
<gene>
    <name evidence="2" type="ORF">O0I10_000035</name>
</gene>
<proteinExistence type="predicted"/>
<name>A0AAD7Y4T1_9FUNG</name>
<protein>
    <recommendedName>
        <fullName evidence="1">SCP2 domain-containing protein</fullName>
    </recommendedName>
</protein>
<dbReference type="GeneID" id="83207457"/>
<evidence type="ECO:0000313" key="3">
    <source>
        <dbReference type="Proteomes" id="UP001234581"/>
    </source>
</evidence>
<reference evidence="2 3" key="1">
    <citation type="submission" date="2023-03" db="EMBL/GenBank/DDBJ databases">
        <title>Genome sequence of Lichtheimia ornata CBS 291.66.</title>
        <authorList>
            <person name="Mohabir J.T."/>
            <person name="Shea T.P."/>
            <person name="Kurbessoian T."/>
            <person name="Berby B."/>
            <person name="Fontaine J."/>
            <person name="Livny J."/>
            <person name="Gnirke A."/>
            <person name="Stajich J.E."/>
            <person name="Cuomo C.A."/>
        </authorList>
    </citation>
    <scope>NUCLEOTIDE SEQUENCE [LARGE SCALE GENOMIC DNA]</scope>
    <source>
        <strain evidence="2">CBS 291.66</strain>
    </source>
</reference>
<accession>A0AAD7Y4T1</accession>
<comment type="caution">
    <text evidence="2">The sequence shown here is derived from an EMBL/GenBank/DDBJ whole genome shotgun (WGS) entry which is preliminary data.</text>
</comment>
<dbReference type="Proteomes" id="UP001234581">
    <property type="component" value="Unassembled WGS sequence"/>
</dbReference>
<keyword evidence="3" id="KW-1185">Reference proteome</keyword>
<dbReference type="AlphaFoldDB" id="A0AAD7Y4T1"/>
<dbReference type="InterPro" id="IPR003033">
    <property type="entry name" value="SCP2_sterol-bd_dom"/>
</dbReference>
<dbReference type="EMBL" id="JARTCD010000001">
    <property type="protein sequence ID" value="KAJ8663762.1"/>
    <property type="molecule type" value="Genomic_DNA"/>
</dbReference>
<organism evidence="2 3">
    <name type="scientific">Lichtheimia ornata</name>
    <dbReference type="NCBI Taxonomy" id="688661"/>
    <lineage>
        <taxon>Eukaryota</taxon>
        <taxon>Fungi</taxon>
        <taxon>Fungi incertae sedis</taxon>
        <taxon>Mucoromycota</taxon>
        <taxon>Mucoromycotina</taxon>
        <taxon>Mucoromycetes</taxon>
        <taxon>Mucorales</taxon>
        <taxon>Lichtheimiaceae</taxon>
        <taxon>Lichtheimia</taxon>
    </lineage>
</organism>
<feature type="domain" description="SCP2" evidence="1">
    <location>
        <begin position="120"/>
        <end position="147"/>
    </location>
</feature>
<evidence type="ECO:0000313" key="2">
    <source>
        <dbReference type="EMBL" id="KAJ8663762.1"/>
    </source>
</evidence>